<evidence type="ECO:0000313" key="2">
    <source>
        <dbReference type="EMBL" id="CAD44549.1"/>
    </source>
</evidence>
<accession>Q8KM82</accession>
<evidence type="ECO:0000256" key="1">
    <source>
        <dbReference type="SAM" id="MobiDB-lite"/>
    </source>
</evidence>
<feature type="region of interest" description="Disordered" evidence="1">
    <location>
        <begin position="1"/>
        <end position="27"/>
    </location>
</feature>
<proteinExistence type="predicted"/>
<dbReference type="EMBL" id="AJ504999">
    <property type="protein sequence ID" value="CAD44549.1"/>
    <property type="molecule type" value="Genomic_DNA"/>
</dbReference>
<dbReference type="AlphaFoldDB" id="Q8KM82"/>
<name>Q8KM82_9MOLU</name>
<sequence>MEDDCPPAASSPRSAIQRWDSKGTLGRDCWPGTPETWCGGFQAWSRPFLHPPHP</sequence>
<reference evidence="2" key="1">
    <citation type="submission" date="2002-08" db="EMBL/GenBank/DDBJ databases">
        <title>Purification and analysis of Mycoplasma suis (Eperythrozoon suis) DNA from porcine blood.</title>
        <authorList>
            <person name="Hoelzle L.E."/>
            <person name="Adelt D."/>
            <person name="Hoelzle K."/>
            <person name="Heinritzi K."/>
            <person name="Wittenbrink M.M."/>
        </authorList>
    </citation>
    <scope>NUCLEOTIDE SEQUENCE</scope>
    <source>
        <strain evidence="2">54/96</strain>
    </source>
</reference>
<organism evidence="2">
    <name type="scientific">Mycoplasma suis</name>
    <dbReference type="NCBI Taxonomy" id="57372"/>
    <lineage>
        <taxon>Bacteria</taxon>
        <taxon>Bacillati</taxon>
        <taxon>Mycoplasmatota</taxon>
        <taxon>Mollicutes</taxon>
        <taxon>Mycoplasmataceae</taxon>
        <taxon>Mycoplasma</taxon>
    </lineage>
</organism>
<protein>
    <submittedName>
        <fullName evidence="2">Uncharacterized protein</fullName>
    </submittedName>
</protein>